<accession>A0A7L4NGV2</accession>
<organism evidence="3 4">
    <name type="scientific">Ceyx cyanopectus</name>
    <name type="common">Indigo-banded kingfisher</name>
    <dbReference type="NCBI Taxonomy" id="390723"/>
    <lineage>
        <taxon>Eukaryota</taxon>
        <taxon>Metazoa</taxon>
        <taxon>Chordata</taxon>
        <taxon>Craniata</taxon>
        <taxon>Vertebrata</taxon>
        <taxon>Euteleostomi</taxon>
        <taxon>Archelosauria</taxon>
        <taxon>Archosauria</taxon>
        <taxon>Dinosauria</taxon>
        <taxon>Saurischia</taxon>
        <taxon>Theropoda</taxon>
        <taxon>Coelurosauria</taxon>
        <taxon>Aves</taxon>
        <taxon>Neognathae</taxon>
        <taxon>Neoaves</taxon>
        <taxon>Telluraves</taxon>
        <taxon>Coraciimorphae</taxon>
        <taxon>Coraciiformes</taxon>
        <taxon>Alcedinidae</taxon>
        <taxon>Ceyx</taxon>
    </lineage>
</organism>
<evidence type="ECO:0000313" key="4">
    <source>
        <dbReference type="Proteomes" id="UP000586704"/>
    </source>
</evidence>
<dbReference type="OrthoDB" id="8946843at2759"/>
<feature type="compositionally biased region" description="Basic and acidic residues" evidence="2">
    <location>
        <begin position="295"/>
        <end position="331"/>
    </location>
</feature>
<sequence>LHFFYIFTKILLSSSKPVQKSYVPKLHKGDVKDKFEAMQKAREERNQRRSRDEKQRRKEQYVREKEWNRRKQEMKEMLGSDEEDDVKSTKIEKGYVPKLIGTVKGKFAEMEKQRQEEERKRTEEERKRRIEQDMIEKRKIERELAKKAQEIDDFNNTGTESAAEEGDDSLLVKVVPVKPTKAPGKMKINFENTGKERAEETERQDEEMKLKQNQLLKVTKCLSFVMGENEDKKSQEPMSPGKLKVTFEELERQRQDHQRRQAEEEARQRLEEEKRAFEEARQQMVNEGGDEESENSFKEFRPGKLRLSFEEIERQRREEEKRKAEEDARRRIEEEKRAFAEARKNMV</sequence>
<feature type="region of interest" description="Disordered" evidence="2">
    <location>
        <begin position="33"/>
        <end position="85"/>
    </location>
</feature>
<dbReference type="Proteomes" id="UP000586704">
    <property type="component" value="Unassembled WGS sequence"/>
</dbReference>
<feature type="region of interest" description="Disordered" evidence="2">
    <location>
        <begin position="182"/>
        <end position="208"/>
    </location>
</feature>
<dbReference type="EMBL" id="VYZU01072126">
    <property type="protein sequence ID" value="NXY89313.1"/>
    <property type="molecule type" value="Genomic_DNA"/>
</dbReference>
<evidence type="ECO:0000256" key="1">
    <source>
        <dbReference type="SAM" id="Coils"/>
    </source>
</evidence>
<keyword evidence="1" id="KW-0175">Coiled coil</keyword>
<dbReference type="GO" id="GO:0008053">
    <property type="term" value="P:mitochondrial fusion"/>
    <property type="evidence" value="ECO:0007669"/>
    <property type="project" value="TreeGrafter"/>
</dbReference>
<reference evidence="3 4" key="1">
    <citation type="submission" date="2020-02" db="EMBL/GenBank/DDBJ databases">
        <title>Bird 10,000 Genomes (B10K) Project - Family phase.</title>
        <authorList>
            <person name="Zhang G."/>
        </authorList>
    </citation>
    <scope>NUCLEOTIDE SEQUENCE [LARGE SCALE GENOMIC DNA]</scope>
    <source>
        <strain evidence="3">B10K-DU-013-51</strain>
        <tissue evidence="3">Mixed tissue sample</tissue>
    </source>
</reference>
<evidence type="ECO:0000256" key="2">
    <source>
        <dbReference type="SAM" id="MobiDB-lite"/>
    </source>
</evidence>
<feature type="region of interest" description="Disordered" evidence="2">
    <location>
        <begin position="248"/>
        <end position="331"/>
    </location>
</feature>
<feature type="compositionally biased region" description="Basic and acidic residues" evidence="2">
    <location>
        <begin position="193"/>
        <end position="208"/>
    </location>
</feature>
<feature type="non-terminal residue" evidence="3">
    <location>
        <position position="347"/>
    </location>
</feature>
<dbReference type="PANTHER" id="PTHR21508">
    <property type="entry name" value="MITOGUARDIN"/>
    <property type="match status" value="1"/>
</dbReference>
<dbReference type="AlphaFoldDB" id="A0A7L4NGV2"/>
<gene>
    <name evidence="3" type="primary">Nexn</name>
    <name evidence="3" type="ORF">CEYCYA_R06897</name>
</gene>
<evidence type="ECO:0000313" key="3">
    <source>
        <dbReference type="EMBL" id="NXY89313.1"/>
    </source>
</evidence>
<name>A0A7L4NGV2_9AVES</name>
<feature type="compositionally biased region" description="Basic and acidic residues" evidence="2">
    <location>
        <begin position="33"/>
        <end position="78"/>
    </location>
</feature>
<keyword evidence="4" id="KW-1185">Reference proteome</keyword>
<feature type="coiled-coil region" evidence="1">
    <location>
        <begin position="100"/>
        <end position="157"/>
    </location>
</feature>
<protein>
    <submittedName>
        <fullName evidence="3">NEXN protein</fullName>
    </submittedName>
</protein>
<proteinExistence type="predicted"/>
<comment type="caution">
    <text evidence="3">The sequence shown here is derived from an EMBL/GenBank/DDBJ whole genome shotgun (WGS) entry which is preliminary data.</text>
</comment>
<feature type="non-terminal residue" evidence="3">
    <location>
        <position position="1"/>
    </location>
</feature>
<feature type="compositionally biased region" description="Basic and acidic residues" evidence="2">
    <location>
        <begin position="248"/>
        <end position="281"/>
    </location>
</feature>
<dbReference type="PANTHER" id="PTHR21508:SF4">
    <property type="entry name" value="MITOGUARDIN 2"/>
    <property type="match status" value="1"/>
</dbReference>